<protein>
    <recommendedName>
        <fullName evidence="4">Transmembrane protein</fullName>
    </recommendedName>
</protein>
<evidence type="ECO:0000313" key="2">
    <source>
        <dbReference type="EMBL" id="RRT52196.1"/>
    </source>
</evidence>
<gene>
    <name evidence="2" type="ORF">B296_00050608</name>
</gene>
<keyword evidence="1" id="KW-0812">Transmembrane</keyword>
<dbReference type="EMBL" id="AMZH03011802">
    <property type="protein sequence ID" value="RRT52196.1"/>
    <property type="molecule type" value="Genomic_DNA"/>
</dbReference>
<sequence>MDEDGDRLLLELAPNFHCLWVCVAGKSMHYAIGWLWPLFRILLFIIKVLFFMLKVLFNGFDHKESPFLAMVKLQGST</sequence>
<name>A0A426YKK5_ENSVE</name>
<reference evidence="2 3" key="1">
    <citation type="journal article" date="2014" name="Agronomy (Basel)">
        <title>A Draft Genome Sequence for Ensete ventricosum, the Drought-Tolerant Tree Against Hunger.</title>
        <authorList>
            <person name="Harrison J."/>
            <person name="Moore K.A."/>
            <person name="Paszkiewicz K."/>
            <person name="Jones T."/>
            <person name="Grant M."/>
            <person name="Ambacheew D."/>
            <person name="Muzemil S."/>
            <person name="Studholme D.J."/>
        </authorList>
    </citation>
    <scope>NUCLEOTIDE SEQUENCE [LARGE SCALE GENOMIC DNA]</scope>
</reference>
<dbReference type="Proteomes" id="UP000287651">
    <property type="component" value="Unassembled WGS sequence"/>
</dbReference>
<evidence type="ECO:0000313" key="3">
    <source>
        <dbReference type="Proteomes" id="UP000287651"/>
    </source>
</evidence>
<evidence type="ECO:0008006" key="4">
    <source>
        <dbReference type="Google" id="ProtNLM"/>
    </source>
</evidence>
<evidence type="ECO:0000256" key="1">
    <source>
        <dbReference type="SAM" id="Phobius"/>
    </source>
</evidence>
<proteinExistence type="predicted"/>
<accession>A0A426YKK5</accession>
<comment type="caution">
    <text evidence="2">The sequence shown here is derived from an EMBL/GenBank/DDBJ whole genome shotgun (WGS) entry which is preliminary data.</text>
</comment>
<feature type="transmembrane region" description="Helical" evidence="1">
    <location>
        <begin position="34"/>
        <end position="57"/>
    </location>
</feature>
<organism evidence="2 3">
    <name type="scientific">Ensete ventricosum</name>
    <name type="common">Abyssinian banana</name>
    <name type="synonym">Musa ensete</name>
    <dbReference type="NCBI Taxonomy" id="4639"/>
    <lineage>
        <taxon>Eukaryota</taxon>
        <taxon>Viridiplantae</taxon>
        <taxon>Streptophyta</taxon>
        <taxon>Embryophyta</taxon>
        <taxon>Tracheophyta</taxon>
        <taxon>Spermatophyta</taxon>
        <taxon>Magnoliopsida</taxon>
        <taxon>Liliopsida</taxon>
        <taxon>Zingiberales</taxon>
        <taxon>Musaceae</taxon>
        <taxon>Ensete</taxon>
    </lineage>
</organism>
<keyword evidence="1" id="KW-1133">Transmembrane helix</keyword>
<keyword evidence="1" id="KW-0472">Membrane</keyword>
<dbReference type="AlphaFoldDB" id="A0A426YKK5"/>